<dbReference type="RefSeq" id="WP_131156568.1">
    <property type="nucleotide sequence ID" value="NZ_CP036402.1"/>
</dbReference>
<evidence type="ECO:0000256" key="6">
    <source>
        <dbReference type="SAM" id="MobiDB-lite"/>
    </source>
</evidence>
<dbReference type="OrthoDB" id="9794313at2"/>
<gene>
    <name evidence="7" type="ORF">ER308_19710</name>
</gene>
<dbReference type="PANTHER" id="PTHR10429">
    <property type="entry name" value="DNA-3-METHYLADENINE GLYCOSYLASE"/>
    <property type="match status" value="1"/>
</dbReference>
<dbReference type="GO" id="GO:0003677">
    <property type="term" value="F:DNA binding"/>
    <property type="evidence" value="ECO:0007669"/>
    <property type="project" value="InterPro"/>
</dbReference>
<dbReference type="InterPro" id="IPR003180">
    <property type="entry name" value="MPG"/>
</dbReference>
<dbReference type="SUPFAM" id="SSF50486">
    <property type="entry name" value="FMT C-terminal domain-like"/>
    <property type="match status" value="1"/>
</dbReference>
<dbReference type="HAMAP" id="MF_00527">
    <property type="entry name" value="3MGH"/>
    <property type="match status" value="1"/>
</dbReference>
<dbReference type="KEGG" id="erz:ER308_19710"/>
<dbReference type="GO" id="GO:0003905">
    <property type="term" value="F:alkylbase DNA N-glycosylase activity"/>
    <property type="evidence" value="ECO:0007669"/>
    <property type="project" value="InterPro"/>
</dbReference>
<sequence length="219" mass="23594">MGDVRVPACQPGPLPGRALGREVFARPATEVARDLVGSILVRADEGLAARIVETEAYTEDDPACHGHRGRTEANAALFGPPGTAYVYRSYGIHWLCNVATAAAGEADGVLLRAAEPLAGWELIRTRRGSRVPDRDLLRGPGRLAQAFGLDGSWNGQDLCGPPPAALHLRGDDQHPERVAGPRVGIARAADWPRRWHVPGSRWVSPYQRNPRAREPQGSG</sequence>
<evidence type="ECO:0000256" key="2">
    <source>
        <dbReference type="ARBA" id="ARBA00022763"/>
    </source>
</evidence>
<feature type="region of interest" description="Disordered" evidence="6">
    <location>
        <begin position="199"/>
        <end position="219"/>
    </location>
</feature>
<dbReference type="CDD" id="cd00540">
    <property type="entry name" value="AAG"/>
    <property type="match status" value="1"/>
</dbReference>
<dbReference type="AlphaFoldDB" id="A0A411YK57"/>
<keyword evidence="4 5" id="KW-0234">DNA repair</keyword>
<dbReference type="EMBL" id="CP036402">
    <property type="protein sequence ID" value="QBI21576.1"/>
    <property type="molecule type" value="Genomic_DNA"/>
</dbReference>
<evidence type="ECO:0000313" key="7">
    <source>
        <dbReference type="EMBL" id="QBI21576.1"/>
    </source>
</evidence>
<comment type="similarity">
    <text evidence="1 5">Belongs to the DNA glycosylase MPG family.</text>
</comment>
<dbReference type="InterPro" id="IPR036995">
    <property type="entry name" value="MPG_sf"/>
</dbReference>
<dbReference type="GO" id="GO:0006284">
    <property type="term" value="P:base-excision repair"/>
    <property type="evidence" value="ECO:0007669"/>
    <property type="project" value="InterPro"/>
</dbReference>
<evidence type="ECO:0000256" key="3">
    <source>
        <dbReference type="ARBA" id="ARBA00022801"/>
    </source>
</evidence>
<dbReference type="Gene3D" id="3.10.300.10">
    <property type="entry name" value="Methylpurine-DNA glycosylase (MPG)"/>
    <property type="match status" value="1"/>
</dbReference>
<evidence type="ECO:0000256" key="5">
    <source>
        <dbReference type="HAMAP-Rule" id="MF_00527"/>
    </source>
</evidence>
<dbReference type="Pfam" id="PF02245">
    <property type="entry name" value="Pur_DNA_glyco"/>
    <property type="match status" value="1"/>
</dbReference>
<proteinExistence type="inferred from homology"/>
<name>A0A411YK57_9ACTN</name>
<keyword evidence="3 5" id="KW-0378">Hydrolase</keyword>
<dbReference type="NCBIfam" id="NF002003">
    <property type="entry name" value="PRK00802.1-3"/>
    <property type="match status" value="1"/>
</dbReference>
<dbReference type="NCBIfam" id="TIGR00567">
    <property type="entry name" value="3mg"/>
    <property type="match status" value="1"/>
</dbReference>
<reference evidence="7 8" key="1">
    <citation type="submission" date="2019-01" db="EMBL/GenBank/DDBJ databases">
        <title>Egibacter rhizosphaerae EGI 80759T.</title>
        <authorList>
            <person name="Chen D.-D."/>
            <person name="Tian Y."/>
            <person name="Jiao J.-Y."/>
            <person name="Zhang X.-T."/>
            <person name="Zhang Y.-G."/>
            <person name="Zhang Y."/>
            <person name="Xiao M."/>
            <person name="Shu W.-S."/>
            <person name="Li W.-J."/>
        </authorList>
    </citation>
    <scope>NUCLEOTIDE SEQUENCE [LARGE SCALE GENOMIC DNA]</scope>
    <source>
        <strain evidence="7 8">EGI 80759</strain>
    </source>
</reference>
<evidence type="ECO:0000256" key="1">
    <source>
        <dbReference type="ARBA" id="ARBA00009232"/>
    </source>
</evidence>
<dbReference type="InterPro" id="IPR011034">
    <property type="entry name" value="Formyl_transferase-like_C_sf"/>
</dbReference>
<keyword evidence="8" id="KW-1185">Reference proteome</keyword>
<evidence type="ECO:0000313" key="8">
    <source>
        <dbReference type="Proteomes" id="UP000291469"/>
    </source>
</evidence>
<protein>
    <recommendedName>
        <fullName evidence="5">Putative 3-methyladenine DNA glycosylase</fullName>
        <ecNumber evidence="5">3.2.2.-</ecNumber>
    </recommendedName>
</protein>
<organism evidence="7 8">
    <name type="scientific">Egibacter rhizosphaerae</name>
    <dbReference type="NCBI Taxonomy" id="1670831"/>
    <lineage>
        <taxon>Bacteria</taxon>
        <taxon>Bacillati</taxon>
        <taxon>Actinomycetota</taxon>
        <taxon>Nitriliruptoria</taxon>
        <taxon>Egibacterales</taxon>
        <taxon>Egibacteraceae</taxon>
        <taxon>Egibacter</taxon>
    </lineage>
</organism>
<keyword evidence="2 5" id="KW-0227">DNA damage</keyword>
<dbReference type="PANTHER" id="PTHR10429:SF0">
    <property type="entry name" value="DNA-3-METHYLADENINE GLYCOSYLASE"/>
    <property type="match status" value="1"/>
</dbReference>
<dbReference type="Proteomes" id="UP000291469">
    <property type="component" value="Chromosome"/>
</dbReference>
<keyword evidence="7" id="KW-0326">Glycosidase</keyword>
<evidence type="ECO:0000256" key="4">
    <source>
        <dbReference type="ARBA" id="ARBA00023204"/>
    </source>
</evidence>
<dbReference type="EC" id="3.2.2.-" evidence="5"/>
<accession>A0A411YK57</accession>